<dbReference type="EMBL" id="RSDZ01000098">
    <property type="protein sequence ID" value="RXG43996.1"/>
    <property type="molecule type" value="Genomic_DNA"/>
</dbReference>
<feature type="compositionally biased region" description="Low complexity" evidence="1">
    <location>
        <begin position="11"/>
        <end position="26"/>
    </location>
</feature>
<name>A0A444RSE8_VERDA</name>
<sequence>MVAGTPGLFRTNLVSTSTPSLSPSTNAPVVAASHNGESECWEQATDGKAASNHFAGRLVQALCKAPFDLSPSAAAT</sequence>
<evidence type="ECO:0000256" key="1">
    <source>
        <dbReference type="SAM" id="MobiDB-lite"/>
    </source>
</evidence>
<proteinExistence type="predicted"/>
<evidence type="ECO:0000313" key="3">
    <source>
        <dbReference type="Proteomes" id="UP000288725"/>
    </source>
</evidence>
<dbReference type="Proteomes" id="UP000288725">
    <property type="component" value="Chromosome 1"/>
</dbReference>
<evidence type="ECO:0000313" key="2">
    <source>
        <dbReference type="EMBL" id="RXG43996.1"/>
    </source>
</evidence>
<feature type="region of interest" description="Disordered" evidence="1">
    <location>
        <begin position="1"/>
        <end position="30"/>
    </location>
</feature>
<dbReference type="AlphaFoldDB" id="A0A444RSE8"/>
<gene>
    <name evidence="2" type="ORF">VDGE_30671</name>
</gene>
<accession>A0A444RSE8</accession>
<reference evidence="2 3" key="1">
    <citation type="submission" date="2018-12" db="EMBL/GenBank/DDBJ databases">
        <title>Genome of Verticillium dahliae isolate Getta Getta.</title>
        <authorList>
            <person name="Gardiner D.M."/>
        </authorList>
    </citation>
    <scope>NUCLEOTIDE SEQUENCE [LARGE SCALE GENOMIC DNA]</scope>
    <source>
        <strain evidence="2 3">Getta Getta</strain>
    </source>
</reference>
<protein>
    <submittedName>
        <fullName evidence="2">Uncharacterized protein</fullName>
    </submittedName>
</protein>
<organism evidence="2 3">
    <name type="scientific">Verticillium dahliae</name>
    <name type="common">Verticillium wilt</name>
    <dbReference type="NCBI Taxonomy" id="27337"/>
    <lineage>
        <taxon>Eukaryota</taxon>
        <taxon>Fungi</taxon>
        <taxon>Dikarya</taxon>
        <taxon>Ascomycota</taxon>
        <taxon>Pezizomycotina</taxon>
        <taxon>Sordariomycetes</taxon>
        <taxon>Hypocreomycetidae</taxon>
        <taxon>Glomerellales</taxon>
        <taxon>Plectosphaerellaceae</taxon>
        <taxon>Verticillium</taxon>
    </lineage>
</organism>
<comment type="caution">
    <text evidence="2">The sequence shown here is derived from an EMBL/GenBank/DDBJ whole genome shotgun (WGS) entry which is preliminary data.</text>
</comment>